<comment type="caution">
    <text evidence="2">The sequence shown here is derived from an EMBL/GenBank/DDBJ whole genome shotgun (WGS) entry which is preliminary data.</text>
</comment>
<evidence type="ECO:0000313" key="2">
    <source>
        <dbReference type="EMBL" id="GFY48999.1"/>
    </source>
</evidence>
<dbReference type="OrthoDB" id="6420883at2759"/>
<dbReference type="EMBL" id="BMAV01006749">
    <property type="protein sequence ID" value="GFY48999.1"/>
    <property type="molecule type" value="Genomic_DNA"/>
</dbReference>
<organism evidence="2 3">
    <name type="scientific">Trichonephila inaurata madagascariensis</name>
    <dbReference type="NCBI Taxonomy" id="2747483"/>
    <lineage>
        <taxon>Eukaryota</taxon>
        <taxon>Metazoa</taxon>
        <taxon>Ecdysozoa</taxon>
        <taxon>Arthropoda</taxon>
        <taxon>Chelicerata</taxon>
        <taxon>Arachnida</taxon>
        <taxon>Araneae</taxon>
        <taxon>Araneomorphae</taxon>
        <taxon>Entelegynae</taxon>
        <taxon>Araneoidea</taxon>
        <taxon>Nephilidae</taxon>
        <taxon>Trichonephila</taxon>
        <taxon>Trichonephila inaurata</taxon>
    </lineage>
</organism>
<sequence>MASTSVHDDRNEKGMNIDPTSLNQLMYSIGRLRFGLRNLETLNLQLTLLPSEDEEANVSTECFQDTESNKILQNIIHGVVSEKSNSKQQKAQNEEKLCKDSPQCISDVEDLELIHERLLNELQNIRRNHQAAFSKKIKNSFT</sequence>
<accession>A0A8X6X972</accession>
<reference evidence="2" key="1">
    <citation type="submission" date="2020-08" db="EMBL/GenBank/DDBJ databases">
        <title>Multicomponent nature underlies the extraordinary mechanical properties of spider dragline silk.</title>
        <authorList>
            <person name="Kono N."/>
            <person name="Nakamura H."/>
            <person name="Mori M."/>
            <person name="Yoshida Y."/>
            <person name="Ohtoshi R."/>
            <person name="Malay A.D."/>
            <person name="Moran D.A.P."/>
            <person name="Tomita M."/>
            <person name="Numata K."/>
            <person name="Arakawa K."/>
        </authorList>
    </citation>
    <scope>NUCLEOTIDE SEQUENCE</scope>
</reference>
<keyword evidence="1" id="KW-0175">Coiled coil</keyword>
<name>A0A8X6X972_9ARAC</name>
<dbReference type="AlphaFoldDB" id="A0A8X6X972"/>
<gene>
    <name evidence="2" type="ORF">TNIN_423951</name>
</gene>
<protein>
    <submittedName>
        <fullName evidence="2">Uncharacterized protein</fullName>
    </submittedName>
</protein>
<feature type="coiled-coil region" evidence="1">
    <location>
        <begin position="108"/>
        <end position="135"/>
    </location>
</feature>
<dbReference type="Proteomes" id="UP000886998">
    <property type="component" value="Unassembled WGS sequence"/>
</dbReference>
<evidence type="ECO:0000313" key="3">
    <source>
        <dbReference type="Proteomes" id="UP000886998"/>
    </source>
</evidence>
<proteinExistence type="predicted"/>
<evidence type="ECO:0000256" key="1">
    <source>
        <dbReference type="SAM" id="Coils"/>
    </source>
</evidence>
<keyword evidence="3" id="KW-1185">Reference proteome</keyword>